<dbReference type="Proteomes" id="UP001175271">
    <property type="component" value="Unassembled WGS sequence"/>
</dbReference>
<accession>A0AA39GVK9</accession>
<dbReference type="AlphaFoldDB" id="A0AA39GVK9"/>
<reference evidence="1" key="1">
    <citation type="submission" date="2023-06" db="EMBL/GenBank/DDBJ databases">
        <title>Genomic analysis of the entomopathogenic nematode Steinernema hermaphroditum.</title>
        <authorList>
            <person name="Schwarz E.M."/>
            <person name="Heppert J.K."/>
            <person name="Baniya A."/>
            <person name="Schwartz H.T."/>
            <person name="Tan C.-H."/>
            <person name="Antoshechkin I."/>
            <person name="Sternberg P.W."/>
            <person name="Goodrich-Blair H."/>
            <person name="Dillman A.R."/>
        </authorList>
    </citation>
    <scope>NUCLEOTIDE SEQUENCE</scope>
    <source>
        <strain evidence="1">PS9179</strain>
        <tissue evidence="1">Whole animal</tissue>
    </source>
</reference>
<keyword evidence="2" id="KW-1185">Reference proteome</keyword>
<protein>
    <submittedName>
        <fullName evidence="1">Uncharacterized protein</fullName>
    </submittedName>
</protein>
<gene>
    <name evidence="1" type="ORF">QR680_000705</name>
</gene>
<sequence length="85" mass="9348">MVKEFKKENHICDNGSVRIITNSLHRLSLRKPSNDSAKISNPEQHSQVKAEEGIGFKESEATCKGSSASAVDNEWETVGEKCLST</sequence>
<proteinExistence type="predicted"/>
<evidence type="ECO:0000313" key="2">
    <source>
        <dbReference type="Proteomes" id="UP001175271"/>
    </source>
</evidence>
<dbReference type="EMBL" id="JAUCMV010000005">
    <property type="protein sequence ID" value="KAK0394372.1"/>
    <property type="molecule type" value="Genomic_DNA"/>
</dbReference>
<comment type="caution">
    <text evidence="1">The sequence shown here is derived from an EMBL/GenBank/DDBJ whole genome shotgun (WGS) entry which is preliminary data.</text>
</comment>
<organism evidence="1 2">
    <name type="scientific">Steinernema hermaphroditum</name>
    <dbReference type="NCBI Taxonomy" id="289476"/>
    <lineage>
        <taxon>Eukaryota</taxon>
        <taxon>Metazoa</taxon>
        <taxon>Ecdysozoa</taxon>
        <taxon>Nematoda</taxon>
        <taxon>Chromadorea</taxon>
        <taxon>Rhabditida</taxon>
        <taxon>Tylenchina</taxon>
        <taxon>Panagrolaimomorpha</taxon>
        <taxon>Strongyloidoidea</taxon>
        <taxon>Steinernematidae</taxon>
        <taxon>Steinernema</taxon>
    </lineage>
</organism>
<name>A0AA39GVK9_9BILA</name>
<evidence type="ECO:0000313" key="1">
    <source>
        <dbReference type="EMBL" id="KAK0394372.1"/>
    </source>
</evidence>